<sequence length="349" mass="38664">VTDCLHLQLYRDSKDRYKQGQTKASLSLQHFLGVESGFTLDKESNTIAILCQDVTVVLAFDTRERLIQWQVKIANNLGEDQQFLVQISSAPARAKIAPGPARLHVQEYRFCLTVGVPPRLVGLWDISNLRRYGVVESRFCFEGGSRCGKGEGLYVLVTDQGEEITRTLQLASDGKMGSKRRPVTRNMSVMDSPRKSRPETRMSHVSCADTMSLQQPLLQDSSLHHHQQHCCGCHQASAEDLHGWPSSETRPDSCDYGDTASVGDFTDPHLQVSTRKPDCANWVPEAGLGRCASCISKLGAMSRSSTAANTPATGFSPAWIMETSSVSRKFITNFSFFKTIVISSIRNFL</sequence>
<name>A0ABD0Y6L6_9HEMI</name>
<reference evidence="2 3" key="1">
    <citation type="submission" date="2024-07" db="EMBL/GenBank/DDBJ databases">
        <title>Chromosome-level genome assembly of the water stick insect Ranatra chinensis (Heteroptera: Nepidae).</title>
        <authorList>
            <person name="Liu X."/>
        </authorList>
    </citation>
    <scope>NUCLEOTIDE SEQUENCE [LARGE SCALE GENOMIC DNA]</scope>
    <source>
        <strain evidence="2">Cailab_2021Rc</strain>
        <tissue evidence="2">Muscle</tissue>
    </source>
</reference>
<dbReference type="AlphaFoldDB" id="A0ABD0Y6L6"/>
<organism evidence="2 3">
    <name type="scientific">Ranatra chinensis</name>
    <dbReference type="NCBI Taxonomy" id="642074"/>
    <lineage>
        <taxon>Eukaryota</taxon>
        <taxon>Metazoa</taxon>
        <taxon>Ecdysozoa</taxon>
        <taxon>Arthropoda</taxon>
        <taxon>Hexapoda</taxon>
        <taxon>Insecta</taxon>
        <taxon>Pterygota</taxon>
        <taxon>Neoptera</taxon>
        <taxon>Paraneoptera</taxon>
        <taxon>Hemiptera</taxon>
        <taxon>Heteroptera</taxon>
        <taxon>Panheteroptera</taxon>
        <taxon>Nepomorpha</taxon>
        <taxon>Nepidae</taxon>
        <taxon>Ranatrinae</taxon>
        <taxon>Ranatra</taxon>
    </lineage>
</organism>
<dbReference type="Gene3D" id="2.30.29.30">
    <property type="entry name" value="Pleckstrin-homology domain (PH domain)/Phosphotyrosine-binding domain (PTB)"/>
    <property type="match status" value="2"/>
</dbReference>
<dbReference type="Proteomes" id="UP001558652">
    <property type="component" value="Unassembled WGS sequence"/>
</dbReference>
<accession>A0ABD0Y6L6</accession>
<feature type="domain" description="IRS-type PTB" evidence="1">
    <location>
        <begin position="77"/>
        <end position="182"/>
    </location>
</feature>
<dbReference type="PANTHER" id="PTHR21636">
    <property type="entry name" value="PROTEIN DOK-7"/>
    <property type="match status" value="1"/>
</dbReference>
<dbReference type="SUPFAM" id="SSF50729">
    <property type="entry name" value="PH domain-like"/>
    <property type="match status" value="2"/>
</dbReference>
<dbReference type="InterPro" id="IPR037746">
    <property type="entry name" value="Dok-7"/>
</dbReference>
<dbReference type="InterPro" id="IPR002404">
    <property type="entry name" value="IRS_PTB"/>
</dbReference>
<dbReference type="InterPro" id="IPR011993">
    <property type="entry name" value="PH-like_dom_sf"/>
</dbReference>
<evidence type="ECO:0000313" key="3">
    <source>
        <dbReference type="Proteomes" id="UP001558652"/>
    </source>
</evidence>
<proteinExistence type="predicted"/>
<comment type="caution">
    <text evidence="2">The sequence shown here is derived from an EMBL/GenBank/DDBJ whole genome shotgun (WGS) entry which is preliminary data.</text>
</comment>
<dbReference type="PANTHER" id="PTHR21636:SF2">
    <property type="entry name" value="PROTEIN DOK-7"/>
    <property type="match status" value="1"/>
</dbReference>
<dbReference type="PROSITE" id="PS51064">
    <property type="entry name" value="IRS_PTB"/>
    <property type="match status" value="1"/>
</dbReference>
<dbReference type="EMBL" id="JBFDAA010000012">
    <property type="protein sequence ID" value="KAL1123046.1"/>
    <property type="molecule type" value="Genomic_DNA"/>
</dbReference>
<evidence type="ECO:0000313" key="2">
    <source>
        <dbReference type="EMBL" id="KAL1123046.1"/>
    </source>
</evidence>
<dbReference type="SMART" id="SM01244">
    <property type="entry name" value="IRS"/>
    <property type="match status" value="1"/>
</dbReference>
<protein>
    <recommendedName>
        <fullName evidence="1">IRS-type PTB domain-containing protein</fullName>
    </recommendedName>
</protein>
<gene>
    <name evidence="2" type="ORF">AAG570_002134</name>
</gene>
<dbReference type="Pfam" id="PF02174">
    <property type="entry name" value="IRS"/>
    <property type="match status" value="1"/>
</dbReference>
<feature type="non-terminal residue" evidence="2">
    <location>
        <position position="1"/>
    </location>
</feature>
<evidence type="ECO:0000259" key="1">
    <source>
        <dbReference type="PROSITE" id="PS51064"/>
    </source>
</evidence>
<keyword evidence="3" id="KW-1185">Reference proteome</keyword>